<evidence type="ECO:0000313" key="3">
    <source>
        <dbReference type="Proteomes" id="UP001283361"/>
    </source>
</evidence>
<accession>A0AAE0YG73</accession>
<evidence type="ECO:0000313" key="2">
    <source>
        <dbReference type="EMBL" id="KAK3744325.1"/>
    </source>
</evidence>
<dbReference type="Proteomes" id="UP001283361">
    <property type="component" value="Unassembled WGS sequence"/>
</dbReference>
<gene>
    <name evidence="2" type="ORF">RRG08_030408</name>
</gene>
<name>A0AAE0YG73_9GAST</name>
<evidence type="ECO:0000256" key="1">
    <source>
        <dbReference type="SAM" id="MobiDB-lite"/>
    </source>
</evidence>
<protein>
    <submittedName>
        <fullName evidence="2">Uncharacterized protein</fullName>
    </submittedName>
</protein>
<comment type="caution">
    <text evidence="2">The sequence shown here is derived from an EMBL/GenBank/DDBJ whole genome shotgun (WGS) entry which is preliminary data.</text>
</comment>
<feature type="region of interest" description="Disordered" evidence="1">
    <location>
        <begin position="101"/>
        <end position="124"/>
    </location>
</feature>
<reference evidence="2" key="1">
    <citation type="journal article" date="2023" name="G3 (Bethesda)">
        <title>A reference genome for the long-term kleptoplast-retaining sea slug Elysia crispata morphotype clarki.</title>
        <authorList>
            <person name="Eastman K.E."/>
            <person name="Pendleton A.L."/>
            <person name="Shaikh M.A."/>
            <person name="Suttiyut T."/>
            <person name="Ogas R."/>
            <person name="Tomko P."/>
            <person name="Gavelis G."/>
            <person name="Widhalm J.R."/>
            <person name="Wisecaver J.H."/>
        </authorList>
    </citation>
    <scope>NUCLEOTIDE SEQUENCE</scope>
    <source>
        <strain evidence="2">ECLA1</strain>
    </source>
</reference>
<dbReference type="AlphaFoldDB" id="A0AAE0YG73"/>
<sequence>MCVRFGRKQSSGETEVTCDRAIKKENSKQEQLDYTVLAPGEHRRQFRPLLGARVCRDEWRCLPRRLKEMVVSQIRHGLEETLTSAEISLIRSGNCSEEQSRYKRAGVPLSTKMGGRELGGQEKG</sequence>
<organism evidence="2 3">
    <name type="scientific">Elysia crispata</name>
    <name type="common">lettuce slug</name>
    <dbReference type="NCBI Taxonomy" id="231223"/>
    <lineage>
        <taxon>Eukaryota</taxon>
        <taxon>Metazoa</taxon>
        <taxon>Spiralia</taxon>
        <taxon>Lophotrochozoa</taxon>
        <taxon>Mollusca</taxon>
        <taxon>Gastropoda</taxon>
        <taxon>Heterobranchia</taxon>
        <taxon>Euthyneura</taxon>
        <taxon>Panpulmonata</taxon>
        <taxon>Sacoglossa</taxon>
        <taxon>Placobranchoidea</taxon>
        <taxon>Plakobranchidae</taxon>
        <taxon>Elysia</taxon>
    </lineage>
</organism>
<dbReference type="EMBL" id="JAWDGP010006267">
    <property type="protein sequence ID" value="KAK3744325.1"/>
    <property type="molecule type" value="Genomic_DNA"/>
</dbReference>
<keyword evidence="3" id="KW-1185">Reference proteome</keyword>
<proteinExistence type="predicted"/>